<dbReference type="Proteomes" id="UP000190637">
    <property type="component" value="Unassembled WGS sequence"/>
</dbReference>
<feature type="compositionally biased region" description="Low complexity" evidence="1">
    <location>
        <begin position="64"/>
        <end position="76"/>
    </location>
</feature>
<organism evidence="3 4">
    <name type="scientific">Marinactinospora thermotolerans DSM 45154</name>
    <dbReference type="NCBI Taxonomy" id="1122192"/>
    <lineage>
        <taxon>Bacteria</taxon>
        <taxon>Bacillati</taxon>
        <taxon>Actinomycetota</taxon>
        <taxon>Actinomycetes</taxon>
        <taxon>Streptosporangiales</taxon>
        <taxon>Nocardiopsidaceae</taxon>
        <taxon>Marinactinospora</taxon>
    </lineage>
</organism>
<dbReference type="RefSeq" id="WP_078759978.1">
    <property type="nucleotide sequence ID" value="NZ_FUWS01000001.1"/>
</dbReference>
<dbReference type="EMBL" id="FUWS01000001">
    <property type="protein sequence ID" value="SJZ47382.1"/>
    <property type="molecule type" value="Genomic_DNA"/>
</dbReference>
<evidence type="ECO:0000256" key="2">
    <source>
        <dbReference type="SAM" id="SignalP"/>
    </source>
</evidence>
<proteinExistence type="predicted"/>
<name>A0A1T4KY58_9ACTN</name>
<evidence type="ECO:0000256" key="1">
    <source>
        <dbReference type="SAM" id="MobiDB-lite"/>
    </source>
</evidence>
<feature type="chain" id="PRO_5013069296" description="Lactococcin 972 family bacteriocin" evidence="2">
    <location>
        <begin position="30"/>
        <end position="83"/>
    </location>
</feature>
<feature type="region of interest" description="Disordered" evidence="1">
    <location>
        <begin position="64"/>
        <end position="83"/>
    </location>
</feature>
<keyword evidence="2" id="KW-0732">Signal</keyword>
<gene>
    <name evidence="3" type="ORF">SAMN02745673_00605</name>
</gene>
<accession>A0A1T4KY58</accession>
<evidence type="ECO:0008006" key="5">
    <source>
        <dbReference type="Google" id="ProtNLM"/>
    </source>
</evidence>
<dbReference type="AlphaFoldDB" id="A0A1T4KY58"/>
<sequence>MKTIVLRRLAFTGIAVSALALGAPAVASADVYYAKEANGSGPHGSHSYQVVSYVKDGKAYYSKSWSHSGHHGSASGNVTSGTA</sequence>
<reference evidence="3 4" key="1">
    <citation type="submission" date="2017-02" db="EMBL/GenBank/DDBJ databases">
        <authorList>
            <person name="Peterson S.W."/>
        </authorList>
    </citation>
    <scope>NUCLEOTIDE SEQUENCE [LARGE SCALE GENOMIC DNA]</scope>
    <source>
        <strain evidence="3 4">DSM 45154</strain>
    </source>
</reference>
<protein>
    <recommendedName>
        <fullName evidence="5">Lactococcin 972 family bacteriocin</fullName>
    </recommendedName>
</protein>
<evidence type="ECO:0000313" key="3">
    <source>
        <dbReference type="EMBL" id="SJZ47382.1"/>
    </source>
</evidence>
<feature type="signal peptide" evidence="2">
    <location>
        <begin position="1"/>
        <end position="29"/>
    </location>
</feature>
<evidence type="ECO:0000313" key="4">
    <source>
        <dbReference type="Proteomes" id="UP000190637"/>
    </source>
</evidence>
<keyword evidence="4" id="KW-1185">Reference proteome</keyword>